<dbReference type="InterPro" id="IPR041084">
    <property type="entry name" value="Ncstrn_small"/>
</dbReference>
<comment type="similarity">
    <text evidence="2">Belongs to the nicastrin family.</text>
</comment>
<dbReference type="Gene3D" id="3.40.630.10">
    <property type="entry name" value="Zn peptidases"/>
    <property type="match status" value="1"/>
</dbReference>
<keyword evidence="4" id="KW-0812">Transmembrane</keyword>
<evidence type="ECO:0000259" key="12">
    <source>
        <dbReference type="Pfam" id="PF18266"/>
    </source>
</evidence>
<keyword evidence="14" id="KW-1185">Reference proteome</keyword>
<dbReference type="Pfam" id="PF18266">
    <property type="entry name" value="Ncstrn_small"/>
    <property type="match status" value="1"/>
</dbReference>
<feature type="domain" description="Nicastrin small lobe" evidence="12">
    <location>
        <begin position="64"/>
        <end position="224"/>
    </location>
</feature>
<dbReference type="PANTHER" id="PTHR21092:SF0">
    <property type="entry name" value="NICASTRIN"/>
    <property type="match status" value="1"/>
</dbReference>
<evidence type="ECO:0000313" key="14">
    <source>
        <dbReference type="Proteomes" id="UP001244341"/>
    </source>
</evidence>
<evidence type="ECO:0000256" key="1">
    <source>
        <dbReference type="ARBA" id="ARBA00004479"/>
    </source>
</evidence>
<evidence type="ECO:0000256" key="3">
    <source>
        <dbReference type="ARBA" id="ARBA00015303"/>
    </source>
</evidence>
<evidence type="ECO:0000256" key="6">
    <source>
        <dbReference type="ARBA" id="ARBA00022976"/>
    </source>
</evidence>
<keyword evidence="8" id="KW-0472">Membrane</keyword>
<dbReference type="InterPro" id="IPR008710">
    <property type="entry name" value="Nicastrin"/>
</dbReference>
<proteinExistence type="inferred from homology"/>
<keyword evidence="9" id="KW-0325">Glycoprotein</keyword>
<reference evidence="13 14" key="1">
    <citation type="submission" date="2023-05" db="EMBL/GenBank/DDBJ databases">
        <title>A 100% complete, gapless, phased diploid assembly of the Scenedesmus obliquus UTEX 3031 genome.</title>
        <authorList>
            <person name="Biondi T.C."/>
            <person name="Hanschen E.R."/>
            <person name="Kwon T."/>
            <person name="Eng W."/>
            <person name="Kruse C.P.S."/>
            <person name="Koehler S.I."/>
            <person name="Kunde Y."/>
            <person name="Gleasner C.D."/>
            <person name="You Mak K.T."/>
            <person name="Polle J."/>
            <person name="Hovde B.T."/>
            <person name="Starkenburg S.R."/>
        </authorList>
    </citation>
    <scope>NUCLEOTIDE SEQUENCE [LARGE SCALE GENOMIC DNA]</scope>
    <source>
        <strain evidence="13 14">DOE0152z</strain>
    </source>
</reference>
<dbReference type="Pfam" id="PF05450">
    <property type="entry name" value="Nicastrin"/>
    <property type="match status" value="1"/>
</dbReference>
<dbReference type="InterPro" id="IPR001433">
    <property type="entry name" value="OxRdtase_FAD/NAD-bd"/>
</dbReference>
<dbReference type="InterPro" id="IPR017938">
    <property type="entry name" value="Riboflavin_synthase-like_b-brl"/>
</dbReference>
<evidence type="ECO:0000313" key="13">
    <source>
        <dbReference type="EMBL" id="WIA15197.1"/>
    </source>
</evidence>
<gene>
    <name evidence="13" type="ORF">OEZ85_001878</name>
</gene>
<dbReference type="SUPFAM" id="SSF53187">
    <property type="entry name" value="Zn-dependent exopeptidases"/>
    <property type="match status" value="1"/>
</dbReference>
<evidence type="ECO:0000256" key="4">
    <source>
        <dbReference type="ARBA" id="ARBA00022692"/>
    </source>
</evidence>
<feature type="domain" description="Oxidoreductase FAD/NAD(P)-binding" evidence="11">
    <location>
        <begin position="855"/>
        <end position="955"/>
    </location>
</feature>
<feature type="chain" id="PRO_5046330487" description="Nicastrin" evidence="10">
    <location>
        <begin position="36"/>
        <end position="972"/>
    </location>
</feature>
<accession>A0ABY8U403</accession>
<dbReference type="CDD" id="cd00322">
    <property type="entry name" value="FNR_like"/>
    <property type="match status" value="1"/>
</dbReference>
<sequence length="972" mass="102727">MASAVHSNLAAHVLLRVWLFGLSVHLLATSQAVQCKSLEDIGLVTTVKALSEVMYREMKQTGGCYKLLNATGQVGSQGDPDYNLDIDAPLVHASDLQQPLQRDVTVLLPVKQSVAFMQQLQGSPEMQQHIMGLLFDDTEPPASYSTVGPFPGGPEYAPYNAPSYVWNKAAGANSYPFASSWFPMPVFLLTPELAADAQQRAAYNAKQDPTRKQYHARMKLAMAAATSANSADCISQGTCKPLGGYSVWAALPPLPAAAGAAGDDGRPIILVVAQMDSIDMFHDSVQGADGPLSGLVSMLTALHALHSSFTNSSSSSSSYSKRIVFMALAGEPWGYMGSRRLLWEAASGSNSTAGLNMSLVEQVIEVGQVGRLTASPAADAPLKLYAHSQQGLGFGNSSSMLAALQAAAQGEASSAKADVLAASPSNPGIPPSSLMSFLRVKSSIQGLVLAEFDDGFINPYFGSRFDNGSTVNADGIASVAAVLAAAVHRLAGGEPAALKVNMTELQQVAASYAACIIMPTPGFACPTAAAIMAPDYTVSTGSATRSYAPRNYIGVLQYMPEVQAPLGKSNLARFVWNLMASDSSDGAFGQACDHWKRRCQEGQVCAGWRSSSDEELMGRCVNATVRYVPSYSTRVSCESCSDYYTAKWQLTDAAEQWSQQYSWPDDPLWAESDWPVGVPDLQLYLHEAEAVEVALLIWQGHPTGINQNHYNADSKIGQHAQLRTAPAIQQRCCFCCCWGDPVEFTAAKVVSNVKDAEMLHRVVVDVGDLAAGYSKGGQFMQIKVGEGKPGFFAIASPPDPNNQGLLEFLIKAQGEAAQALAGLDAGAEVAVSPVMGKGFSVEAIPADAHPTVLLFATGSGISPIKALIESGDLQADKRADVRLYYGTRDAAHTAYADRIPAWEAAGVKVIQVFSNGDGEGAKYVQGVFGGAKGLSGGEGVGVVLCGHKDMCNAVKELVAAEGVDAGKVLLNF</sequence>
<keyword evidence="7" id="KW-1133">Transmembrane helix</keyword>
<evidence type="ECO:0000259" key="11">
    <source>
        <dbReference type="Pfam" id="PF00175"/>
    </source>
</evidence>
<dbReference type="EMBL" id="CP126213">
    <property type="protein sequence ID" value="WIA15197.1"/>
    <property type="molecule type" value="Genomic_DNA"/>
</dbReference>
<organism evidence="13 14">
    <name type="scientific">Tetradesmus obliquus</name>
    <name type="common">Green alga</name>
    <name type="synonym">Acutodesmus obliquus</name>
    <dbReference type="NCBI Taxonomy" id="3088"/>
    <lineage>
        <taxon>Eukaryota</taxon>
        <taxon>Viridiplantae</taxon>
        <taxon>Chlorophyta</taxon>
        <taxon>core chlorophytes</taxon>
        <taxon>Chlorophyceae</taxon>
        <taxon>CS clade</taxon>
        <taxon>Sphaeropleales</taxon>
        <taxon>Scenedesmaceae</taxon>
        <taxon>Tetradesmus</taxon>
    </lineage>
</organism>
<protein>
    <recommendedName>
        <fullName evidence="3">Nicastrin</fullName>
    </recommendedName>
</protein>
<dbReference type="SUPFAM" id="SSF52343">
    <property type="entry name" value="Ferredoxin reductase-like, C-terminal NADP-linked domain"/>
    <property type="match status" value="1"/>
</dbReference>
<evidence type="ECO:0000256" key="5">
    <source>
        <dbReference type="ARBA" id="ARBA00022729"/>
    </source>
</evidence>
<dbReference type="Pfam" id="PF00175">
    <property type="entry name" value="NAD_binding_1"/>
    <property type="match status" value="1"/>
</dbReference>
<dbReference type="InterPro" id="IPR039261">
    <property type="entry name" value="FNR_nucleotide-bd"/>
</dbReference>
<feature type="signal peptide" evidence="10">
    <location>
        <begin position="1"/>
        <end position="35"/>
    </location>
</feature>
<evidence type="ECO:0000256" key="9">
    <source>
        <dbReference type="ARBA" id="ARBA00023180"/>
    </source>
</evidence>
<keyword evidence="6" id="KW-0914">Notch signaling pathway</keyword>
<evidence type="ECO:0000256" key="8">
    <source>
        <dbReference type="ARBA" id="ARBA00023136"/>
    </source>
</evidence>
<evidence type="ECO:0000256" key="2">
    <source>
        <dbReference type="ARBA" id="ARBA00007717"/>
    </source>
</evidence>
<dbReference type="Gene3D" id="3.40.50.80">
    <property type="entry name" value="Nucleotide-binding domain of ferredoxin-NADP reductase (FNR) module"/>
    <property type="match status" value="1"/>
</dbReference>
<evidence type="ECO:0000256" key="7">
    <source>
        <dbReference type="ARBA" id="ARBA00022989"/>
    </source>
</evidence>
<dbReference type="Proteomes" id="UP001244341">
    <property type="component" value="Chromosome 6b"/>
</dbReference>
<keyword evidence="5 10" id="KW-0732">Signal</keyword>
<comment type="subcellular location">
    <subcellularLocation>
        <location evidence="1">Membrane</location>
        <topology evidence="1">Single-pass type I membrane protein</topology>
    </subcellularLocation>
</comment>
<evidence type="ECO:0000256" key="10">
    <source>
        <dbReference type="SAM" id="SignalP"/>
    </source>
</evidence>
<dbReference type="SUPFAM" id="SSF63380">
    <property type="entry name" value="Riboflavin synthase domain-like"/>
    <property type="match status" value="1"/>
</dbReference>
<name>A0ABY8U403_TETOB</name>
<dbReference type="PANTHER" id="PTHR21092">
    <property type="entry name" value="NICASTRIN"/>
    <property type="match status" value="1"/>
</dbReference>